<feature type="compositionally biased region" description="Low complexity" evidence="7">
    <location>
        <begin position="1557"/>
        <end position="1566"/>
    </location>
</feature>
<proteinExistence type="predicted"/>
<feature type="compositionally biased region" description="Basic and acidic residues" evidence="7">
    <location>
        <begin position="921"/>
        <end position="941"/>
    </location>
</feature>
<feature type="region of interest" description="Disordered" evidence="7">
    <location>
        <begin position="409"/>
        <end position="518"/>
    </location>
</feature>
<dbReference type="EMBL" id="JBBWUH010000005">
    <property type="protein sequence ID" value="KAK8166922.1"/>
    <property type="molecule type" value="Genomic_DNA"/>
</dbReference>
<dbReference type="Pfam" id="PF23774">
    <property type="entry name" value="TPR_GEMI5"/>
    <property type="match status" value="1"/>
</dbReference>
<evidence type="ECO:0000313" key="10">
    <source>
        <dbReference type="Proteomes" id="UP001456524"/>
    </source>
</evidence>
<dbReference type="InterPro" id="IPR015943">
    <property type="entry name" value="WD40/YVTN_repeat-like_dom_sf"/>
</dbReference>
<evidence type="ECO:0000256" key="7">
    <source>
        <dbReference type="SAM" id="MobiDB-lite"/>
    </source>
</evidence>
<feature type="compositionally biased region" description="Polar residues" evidence="7">
    <location>
        <begin position="787"/>
        <end position="796"/>
    </location>
</feature>
<keyword evidence="3" id="KW-0694">RNA-binding</keyword>
<feature type="region of interest" description="Disordered" evidence="7">
    <location>
        <begin position="1699"/>
        <end position="1748"/>
    </location>
</feature>
<feature type="compositionally biased region" description="Basic and acidic residues" evidence="7">
    <location>
        <begin position="1266"/>
        <end position="1281"/>
    </location>
</feature>
<evidence type="ECO:0000259" key="8">
    <source>
        <dbReference type="Pfam" id="PF23774"/>
    </source>
</evidence>
<feature type="compositionally biased region" description="Basic and acidic residues" evidence="7">
    <location>
        <begin position="1113"/>
        <end position="1122"/>
    </location>
</feature>
<dbReference type="InterPro" id="IPR036322">
    <property type="entry name" value="WD40_repeat_dom_sf"/>
</dbReference>
<dbReference type="InterPro" id="IPR034605">
    <property type="entry name" value="PGC-1"/>
</dbReference>
<comment type="caution">
    <text evidence="9">The sequence shown here is derived from an EMBL/GenBank/DDBJ whole genome shotgun (WGS) entry which is preliminary data.</text>
</comment>
<reference evidence="9 10" key="1">
    <citation type="journal article" date="2022" name="G3 (Bethesda)">
        <title>Enemy or ally: a genomic approach to elucidate the lifestyle of Phyllosticta citrichinaensis.</title>
        <authorList>
            <person name="Buijs V.A."/>
            <person name="Groenewald J.Z."/>
            <person name="Haridas S."/>
            <person name="LaButti K.M."/>
            <person name="Lipzen A."/>
            <person name="Martin F.M."/>
            <person name="Barry K."/>
            <person name="Grigoriev I.V."/>
            <person name="Crous P.W."/>
            <person name="Seidl M.F."/>
        </authorList>
    </citation>
    <scope>NUCLEOTIDE SEQUENCE [LARGE SCALE GENOMIC DNA]</scope>
    <source>
        <strain evidence="9 10">CBS 129764</strain>
    </source>
</reference>
<dbReference type="InterPro" id="IPR056421">
    <property type="entry name" value="TPR_GEMI5"/>
</dbReference>
<accession>A0ABR1XUF9</accession>
<feature type="compositionally biased region" description="Polar residues" evidence="7">
    <location>
        <begin position="1129"/>
        <end position="1138"/>
    </location>
</feature>
<evidence type="ECO:0000256" key="3">
    <source>
        <dbReference type="ARBA" id="ARBA00022884"/>
    </source>
</evidence>
<feature type="compositionally biased region" description="Low complexity" evidence="7">
    <location>
        <begin position="464"/>
        <end position="475"/>
    </location>
</feature>
<feature type="compositionally biased region" description="Polar residues" evidence="7">
    <location>
        <begin position="1299"/>
        <end position="1310"/>
    </location>
</feature>
<evidence type="ECO:0000256" key="2">
    <source>
        <dbReference type="ARBA" id="ARBA00022553"/>
    </source>
</evidence>
<keyword evidence="4" id="KW-0805">Transcription regulation</keyword>
<feature type="compositionally biased region" description="Basic and acidic residues" evidence="7">
    <location>
        <begin position="445"/>
        <end position="456"/>
    </location>
</feature>
<feature type="compositionally biased region" description="Basic residues" evidence="7">
    <location>
        <begin position="1190"/>
        <end position="1201"/>
    </location>
</feature>
<comment type="subcellular location">
    <subcellularLocation>
        <location evidence="1">Nucleus</location>
    </subcellularLocation>
</comment>
<feature type="region of interest" description="Disordered" evidence="7">
    <location>
        <begin position="908"/>
        <end position="1361"/>
    </location>
</feature>
<evidence type="ECO:0000313" key="9">
    <source>
        <dbReference type="EMBL" id="KAK8166922.1"/>
    </source>
</evidence>
<dbReference type="SUPFAM" id="SSF50978">
    <property type="entry name" value="WD40 repeat-like"/>
    <property type="match status" value="1"/>
</dbReference>
<feature type="compositionally biased region" description="Low complexity" evidence="7">
    <location>
        <begin position="1311"/>
        <end position="1324"/>
    </location>
</feature>
<evidence type="ECO:0000256" key="4">
    <source>
        <dbReference type="ARBA" id="ARBA00023015"/>
    </source>
</evidence>
<feature type="compositionally biased region" description="Basic and acidic residues" evidence="7">
    <location>
        <begin position="365"/>
        <end position="377"/>
    </location>
</feature>
<feature type="compositionally biased region" description="Basic and acidic residues" evidence="7">
    <location>
        <begin position="1018"/>
        <end position="1033"/>
    </location>
</feature>
<feature type="compositionally biased region" description="Low complexity" evidence="7">
    <location>
        <begin position="10"/>
        <end position="30"/>
    </location>
</feature>
<feature type="compositionally biased region" description="Polar residues" evidence="7">
    <location>
        <begin position="956"/>
        <end position="967"/>
    </location>
</feature>
<feature type="compositionally biased region" description="Pro residues" evidence="7">
    <location>
        <begin position="1665"/>
        <end position="1675"/>
    </location>
</feature>
<feature type="region of interest" description="Disordered" evidence="7">
    <location>
        <begin position="787"/>
        <end position="895"/>
    </location>
</feature>
<feature type="compositionally biased region" description="Pro residues" evidence="7">
    <location>
        <begin position="1499"/>
        <end position="1510"/>
    </location>
</feature>
<feature type="compositionally biased region" description="Polar residues" evidence="7">
    <location>
        <begin position="1347"/>
        <end position="1356"/>
    </location>
</feature>
<feature type="compositionally biased region" description="Polar residues" evidence="7">
    <location>
        <begin position="1529"/>
        <end position="1542"/>
    </location>
</feature>
<feature type="region of interest" description="Disordered" evidence="7">
    <location>
        <begin position="1495"/>
        <end position="1683"/>
    </location>
</feature>
<evidence type="ECO:0000256" key="5">
    <source>
        <dbReference type="ARBA" id="ARBA00023163"/>
    </source>
</evidence>
<keyword evidence="10" id="KW-1185">Reference proteome</keyword>
<evidence type="ECO:0000256" key="1">
    <source>
        <dbReference type="ARBA" id="ARBA00004123"/>
    </source>
</evidence>
<dbReference type="Proteomes" id="UP001456524">
    <property type="component" value="Unassembled WGS sequence"/>
</dbReference>
<sequence>MSTGRGQLQRRPSTSRSTASTKRSESNASPLPLPAPSMTPKAAELEPCAATASYFLYAQRNAILCLHHDTLAIERRFTRHREDVSRITVDNVSERGAGRLVVSYDVGNTTIVWDLLTGDEVSRFAAFEQITTATFMRNGNVAFGNSQGNVILFEPSTSEHISSKTIFDPITALAPASDCRTFAIGYLNGSILIASLQPSFTILHTLNTPRLPSPIVNLAWHGSSSKQKSDMLATQSADGDLRVWSVPKPPSSEPPCVIRILGRPENRDGGPCWFGWSKNGRIVQYSEGSTCAWDVRTKKVTSDVVPTIDGVVGLSNYGPGAVLFTIGRNHTVQQYDINPTNTPMLVANVQHMPGPLPPSPPNSIEEERQKRQDEGRSEVNPVLPIYLDAQSSEGEASTMSPLQKIAQEMDQLEEERRDRVGPLSPVSSRGSTSSRSSGGGSRKQYRYDKPSPRMYEESDGTVFSSGSSYRSGSSWRGRESMSTRSTTSFASSKHRSTKSSSLRKELLRDPDDIGESSQDLFPFTRARLHDVPFRMPQPGAAKSADELRQQMLSVVFGWDDDIELLVREELNNHQTGSASGVLLSKWLGDSGSDLMASMIGSESMSSSDWMLLALSSMGHDSQKKVGQAFVQRLLEKGDVHPAAAILLGLGEPNEAVEAYVARKYYLEATLLTCLLFPDDWQRISFLVRKWGEVAVTSGQPELAVRCFYCTSMAAADPWSSPRAQEAVQQSQTKFAESRLSPPLSPPSAGPSRVKNSGLKLFTTFGCSSSLMPSADEHTAMGVTPIAQSALSPTGGNNPWLRPSTRGAREPSSARTATPSAYRRQRGPSREDFGRGSMADATPIVTIDDETPIPRSAVKEPKFDREFETESLLSVSENEASEVESQKSERMGSEPQLLSAVAYDPNEGARKEAALPSPARGIFEHLKQESRSRNGSRDRKPDGLFLDVMETVVDNGAPSSTTSQSGYLTSRGAELSPPLTSNSVKSAKVRSIDQYISSLEEANYHVRKASRVRGASGERSGRASRNERSRERSQTRGRSGVRYIRPAKRSPSSPVPMSPEDAALYNSSSNENDTYDDERYYKVTSPVESRAPRSHSRSRLRADSKVRSTSKMSRRADSSDRRTRVGKTSRAGSRNPSRQRTPEGRRTSQGKEPSYVANVQSPASPAPMTSDPKFYTSDGDDGAELTSPLRVRQRSSSRRPHGSRAGSRQGSPERLQPREYSHSRKLSQNQSDGRPDSPESVPSRRGPRQRMPRLQTDFSGVSSQEKLSQKERAARELEERRLSLARRPSAPVIPHPQELTRPQMSGRSLTDLSNSPLSYLPPLSSHSDKAIQRSQTVDPDNMMRYPLKSTSGISTKSIPIGLPATPRALRHPRYMSADPHERDPVPAVPEIPENVVEVNVHGGKRAHGGMQDEIAPLLPSTVYGGSQDLRRSVSAPPEHAFGHQRHGSLSGRGNSNKRISPPPVTASIDETLLGSNDQIIVVGEPQSQPPLLAELQHLATPPPPPPPPGPFGAPQERNGSGTIHIAIDESPNQTSISRTTTPSMAPPNDFPHADPFASSSPSSRGSPQLHRRGRGSVSESIGSRLRGVTERMRSTSRQRAKSPPQPDPSNFTPSPYESVLPPFPAFKPYHGGGGGGGSVRDNDGVNPGIYARSPLSESKNASVEQLPPPPPPPPGMGSPTHMEQVIPPERGEVSRVEVVVGGGDNAAGRKDARGQGYMRHPREIRANMPPESLQMGVANMGGMGESGMI</sequence>
<feature type="compositionally biased region" description="Polar residues" evidence="7">
    <location>
        <begin position="1255"/>
        <end position="1265"/>
    </location>
</feature>
<feature type="region of interest" description="Disordered" evidence="7">
    <location>
        <begin position="347"/>
        <end position="382"/>
    </location>
</feature>
<dbReference type="PANTHER" id="PTHR15528:SF11">
    <property type="entry name" value="FI18188P1"/>
    <property type="match status" value="1"/>
</dbReference>
<feature type="region of interest" description="Disordered" evidence="7">
    <location>
        <begin position="1425"/>
        <end position="1465"/>
    </location>
</feature>
<evidence type="ECO:0000256" key="6">
    <source>
        <dbReference type="ARBA" id="ARBA00023242"/>
    </source>
</evidence>
<feature type="compositionally biased region" description="Gly residues" evidence="7">
    <location>
        <begin position="1738"/>
        <end position="1748"/>
    </location>
</feature>
<feature type="compositionally biased region" description="Low complexity" evidence="7">
    <location>
        <begin position="427"/>
        <end position="436"/>
    </location>
</feature>
<dbReference type="PANTHER" id="PTHR15528">
    <property type="entry name" value="PEROXISOME PROLIFERATOR ACTIVATED RECEPTOR GAMMA COACTIVATOR 1 PGC-1 -RELATED"/>
    <property type="match status" value="1"/>
</dbReference>
<keyword evidence="6" id="KW-0539">Nucleus</keyword>
<name>A0ABR1XUF9_9PEZI</name>
<feature type="domain" description="Gem-associated protein 5 TPR" evidence="8">
    <location>
        <begin position="556"/>
        <end position="708"/>
    </location>
</feature>
<keyword evidence="5" id="KW-0804">Transcription</keyword>
<dbReference type="Gene3D" id="2.130.10.10">
    <property type="entry name" value="YVTN repeat-like/Quinoprotein amine dehydrogenase"/>
    <property type="match status" value="1"/>
</dbReference>
<feature type="compositionally biased region" description="Basic and acidic residues" evidence="7">
    <location>
        <begin position="856"/>
        <end position="867"/>
    </location>
</feature>
<feature type="compositionally biased region" description="Basic and acidic residues" evidence="7">
    <location>
        <begin position="502"/>
        <end position="511"/>
    </location>
</feature>
<feature type="region of interest" description="Disordered" evidence="7">
    <location>
        <begin position="1"/>
        <end position="40"/>
    </location>
</feature>
<protein>
    <recommendedName>
        <fullName evidence="8">Gem-associated protein 5 TPR domain-containing protein</fullName>
    </recommendedName>
</protein>
<organism evidence="9 10">
    <name type="scientific">Phyllosticta citrichinensis</name>
    <dbReference type="NCBI Taxonomy" id="1130410"/>
    <lineage>
        <taxon>Eukaryota</taxon>
        <taxon>Fungi</taxon>
        <taxon>Dikarya</taxon>
        <taxon>Ascomycota</taxon>
        <taxon>Pezizomycotina</taxon>
        <taxon>Dothideomycetes</taxon>
        <taxon>Dothideomycetes incertae sedis</taxon>
        <taxon>Botryosphaeriales</taxon>
        <taxon>Phyllostictaceae</taxon>
        <taxon>Phyllosticta</taxon>
    </lineage>
</organism>
<feature type="region of interest" description="Disordered" evidence="7">
    <location>
        <begin position="719"/>
        <end position="754"/>
    </location>
</feature>
<gene>
    <name evidence="9" type="ORF">IWX90DRAFT_228161</name>
</gene>
<keyword evidence="2" id="KW-0597">Phosphoprotein</keyword>